<dbReference type="EMBL" id="SACN01000001">
    <property type="protein sequence ID" value="RVT93277.1"/>
    <property type="molecule type" value="Genomic_DNA"/>
</dbReference>
<name>A0A437M6K2_9SPHN</name>
<keyword evidence="2" id="KW-1185">Reference proteome</keyword>
<evidence type="ECO:0008006" key="3">
    <source>
        <dbReference type="Google" id="ProtNLM"/>
    </source>
</evidence>
<dbReference type="RefSeq" id="WP_127741722.1">
    <property type="nucleotide sequence ID" value="NZ_SACN01000001.1"/>
</dbReference>
<dbReference type="SUPFAM" id="SSF52266">
    <property type="entry name" value="SGNH hydrolase"/>
    <property type="match status" value="1"/>
</dbReference>
<evidence type="ECO:0000313" key="1">
    <source>
        <dbReference type="EMBL" id="RVT93277.1"/>
    </source>
</evidence>
<dbReference type="OrthoDB" id="7511045at2"/>
<reference evidence="1 2" key="1">
    <citation type="submission" date="2019-01" db="EMBL/GenBank/DDBJ databases">
        <authorList>
            <person name="Chen W.-M."/>
        </authorList>
    </citation>
    <scope>NUCLEOTIDE SEQUENCE [LARGE SCALE GENOMIC DNA]</scope>
    <source>
        <strain evidence="1 2">CCP-7</strain>
    </source>
</reference>
<sequence length="134" mass="13915">MLDCLLLGDSIATGIAAVLNAGGPICAVAARVGAGSGELAAQIAKAGPYPVTIVSMGTNDKRGSTGLDTNLANARMALGRARVLWVLPYDRRAAYSVTQVAFRFGDELIDLAGFATRDRIHPASYREVAAALPK</sequence>
<dbReference type="AlphaFoldDB" id="A0A437M6K2"/>
<comment type="caution">
    <text evidence="1">The sequence shown here is derived from an EMBL/GenBank/DDBJ whole genome shotgun (WGS) entry which is preliminary data.</text>
</comment>
<proteinExistence type="predicted"/>
<organism evidence="1 2">
    <name type="scientific">Sphingomonas crocodyli</name>
    <dbReference type="NCBI Taxonomy" id="1979270"/>
    <lineage>
        <taxon>Bacteria</taxon>
        <taxon>Pseudomonadati</taxon>
        <taxon>Pseudomonadota</taxon>
        <taxon>Alphaproteobacteria</taxon>
        <taxon>Sphingomonadales</taxon>
        <taxon>Sphingomonadaceae</taxon>
        <taxon>Sphingomonas</taxon>
    </lineage>
</organism>
<gene>
    <name evidence="1" type="ORF">EOD43_05150</name>
</gene>
<accession>A0A437M6K2</accession>
<evidence type="ECO:0000313" key="2">
    <source>
        <dbReference type="Proteomes" id="UP000282971"/>
    </source>
</evidence>
<protein>
    <recommendedName>
        <fullName evidence="3">SGNH/GDSL hydrolase family protein</fullName>
    </recommendedName>
</protein>
<dbReference type="Proteomes" id="UP000282971">
    <property type="component" value="Unassembled WGS sequence"/>
</dbReference>